<organism evidence="1">
    <name type="scientific">uncultured Sulfurovum sp</name>
    <dbReference type="NCBI Taxonomy" id="269237"/>
    <lineage>
        <taxon>Bacteria</taxon>
        <taxon>Pseudomonadati</taxon>
        <taxon>Campylobacterota</taxon>
        <taxon>Epsilonproteobacteria</taxon>
        <taxon>Campylobacterales</taxon>
        <taxon>Sulfurovaceae</taxon>
        <taxon>Sulfurovum</taxon>
        <taxon>environmental samples</taxon>
    </lineage>
</organism>
<sequence length="390" mass="44929">MISLTIPQSGRTFENFMHKIKDNVLENNNIDETIAIIKKGKKSKSPQISKVVDFLNNYQDKSYPLGIFVDRKREERPYRVGFLGTNFTLKENQIKMRVEGAEPHNCSTLVSLGEADIALAGFDELLTTTQEKLINPSVVTKWGLYNYNLPTSKKIRVAGSAMLKIWNATLDCYVQDIVGFFLIGKTNPSENFDHPKEYLEHLEKHRNIVYVKGRYADMVRSAYPKLNVISVHDVEDAVVDSTENALGLEIVQSGSTLRKKELYLFGKPLFISETLYVANYYTYMQKENDLSSVISTLNPVGYYEDERLSELAKWFYALEKNLGDNWINKPNDITTLLVSDLEIEEGLRPYRLATRYWSASDHYKVEEAHETIKQAKKQLLTYYNKLKEKK</sequence>
<dbReference type="AlphaFoldDB" id="A0A6S6S2Y9"/>
<accession>A0A6S6S2Y9</accession>
<evidence type="ECO:0000313" key="1">
    <source>
        <dbReference type="EMBL" id="CAA6802681.1"/>
    </source>
</evidence>
<gene>
    <name evidence="1" type="ORF">HELGO_WM10708</name>
</gene>
<dbReference type="EMBL" id="CACVAU010000008">
    <property type="protein sequence ID" value="CAA6802681.1"/>
    <property type="molecule type" value="Genomic_DNA"/>
</dbReference>
<name>A0A6S6S2Y9_9BACT</name>
<proteinExistence type="predicted"/>
<protein>
    <submittedName>
        <fullName evidence="1">Uncharacterized protein</fullName>
    </submittedName>
</protein>
<reference evidence="1" key="1">
    <citation type="submission" date="2020-01" db="EMBL/GenBank/DDBJ databases">
        <authorList>
            <person name="Meier V. D."/>
            <person name="Meier V D."/>
        </authorList>
    </citation>
    <scope>NUCLEOTIDE SEQUENCE</scope>
    <source>
        <strain evidence="1">HLG_WM_MAG_05</strain>
    </source>
</reference>